<keyword evidence="2" id="KW-1185">Reference proteome</keyword>
<name>A0A8T1SW80_CHESE</name>
<accession>A0A8T1SW80</accession>
<gene>
    <name evidence="1" type="ORF">G0U57_019967</name>
</gene>
<evidence type="ECO:0000313" key="2">
    <source>
        <dbReference type="Proteomes" id="UP000765507"/>
    </source>
</evidence>
<protein>
    <submittedName>
        <fullName evidence="1">Uncharacterized protein</fullName>
    </submittedName>
</protein>
<reference evidence="1 2" key="1">
    <citation type="journal article" date="2020" name="G3 (Bethesda)">
        <title>Draft Genome of the Common Snapping Turtle, Chelydra serpentina, a Model for Phenotypic Plasticity in Reptiles.</title>
        <authorList>
            <person name="Das D."/>
            <person name="Singh S.K."/>
            <person name="Bierstedt J."/>
            <person name="Erickson A."/>
            <person name="Galli G.L.J."/>
            <person name="Crossley D.A. 2nd"/>
            <person name="Rhen T."/>
        </authorList>
    </citation>
    <scope>NUCLEOTIDE SEQUENCE [LARGE SCALE GENOMIC DNA]</scope>
    <source>
        <strain evidence="1">KW</strain>
    </source>
</reference>
<sequence length="100" mass="11042">MAAVCHLSKLKPPLDLELESRLLRVVLYNVFSMGTGKDTTLFQVLHKRYENSLDIMLSSLLLETPNTDKLQHLLKLGPSGPELSCNVGALLPLLAQREGS</sequence>
<evidence type="ECO:0000313" key="1">
    <source>
        <dbReference type="EMBL" id="KAG6933169.1"/>
    </source>
</evidence>
<dbReference type="OrthoDB" id="9427433at2759"/>
<dbReference type="AlphaFoldDB" id="A0A8T1SW80"/>
<organism evidence="1 2">
    <name type="scientific">Chelydra serpentina</name>
    <name type="common">Snapping turtle</name>
    <name type="synonym">Testudo serpentina</name>
    <dbReference type="NCBI Taxonomy" id="8475"/>
    <lineage>
        <taxon>Eukaryota</taxon>
        <taxon>Metazoa</taxon>
        <taxon>Chordata</taxon>
        <taxon>Craniata</taxon>
        <taxon>Vertebrata</taxon>
        <taxon>Euteleostomi</taxon>
        <taxon>Archelosauria</taxon>
        <taxon>Testudinata</taxon>
        <taxon>Testudines</taxon>
        <taxon>Cryptodira</taxon>
        <taxon>Durocryptodira</taxon>
        <taxon>Americhelydia</taxon>
        <taxon>Chelydroidea</taxon>
        <taxon>Chelydridae</taxon>
        <taxon>Chelydra</taxon>
    </lineage>
</organism>
<dbReference type="Proteomes" id="UP000765507">
    <property type="component" value="Unassembled WGS sequence"/>
</dbReference>
<proteinExistence type="predicted"/>
<dbReference type="EMBL" id="JAHGAV010000080">
    <property type="protein sequence ID" value="KAG6933169.1"/>
    <property type="molecule type" value="Genomic_DNA"/>
</dbReference>
<comment type="caution">
    <text evidence="1">The sequence shown here is derived from an EMBL/GenBank/DDBJ whole genome shotgun (WGS) entry which is preliminary data.</text>
</comment>